<dbReference type="InterPro" id="IPR002541">
    <property type="entry name" value="Cyt_c_assembly"/>
</dbReference>
<name>A0A379EEW5_9BACT</name>
<dbReference type="PANTHER" id="PTHR30071">
    <property type="entry name" value="HEME EXPORTER PROTEIN C"/>
    <property type="match status" value="1"/>
</dbReference>
<evidence type="ECO:0000256" key="5">
    <source>
        <dbReference type="ARBA" id="ARBA00023136"/>
    </source>
</evidence>
<keyword evidence="3" id="KW-0201">Cytochrome c-type biogenesis</keyword>
<keyword evidence="4 6" id="KW-1133">Transmembrane helix</keyword>
<dbReference type="InterPro" id="IPR007816">
    <property type="entry name" value="ResB-like_domain"/>
</dbReference>
<keyword evidence="5 6" id="KW-0472">Membrane</keyword>
<feature type="transmembrane region" description="Helical" evidence="6">
    <location>
        <begin position="720"/>
        <end position="739"/>
    </location>
</feature>
<keyword evidence="2 6" id="KW-0812">Transmembrane</keyword>
<evidence type="ECO:0000313" key="9">
    <source>
        <dbReference type="EMBL" id="SUB97468.1"/>
    </source>
</evidence>
<feature type="transmembrane region" description="Helical" evidence="6">
    <location>
        <begin position="522"/>
        <end position="541"/>
    </location>
</feature>
<dbReference type="EMBL" id="UGTL01000002">
    <property type="protein sequence ID" value="SUB97468.1"/>
    <property type="molecule type" value="Genomic_DNA"/>
</dbReference>
<gene>
    <name evidence="9" type="ORF">NCTC11157_02252</name>
</gene>
<accession>A0A379EEW5</accession>
<evidence type="ECO:0000256" key="2">
    <source>
        <dbReference type="ARBA" id="ARBA00022692"/>
    </source>
</evidence>
<feature type="domain" description="ResB-like" evidence="8">
    <location>
        <begin position="79"/>
        <end position="182"/>
    </location>
</feature>
<dbReference type="Proteomes" id="UP000254072">
    <property type="component" value="Unassembled WGS sequence"/>
</dbReference>
<proteinExistence type="predicted"/>
<evidence type="ECO:0000256" key="1">
    <source>
        <dbReference type="ARBA" id="ARBA00004141"/>
    </source>
</evidence>
<evidence type="ECO:0000313" key="10">
    <source>
        <dbReference type="Proteomes" id="UP000254072"/>
    </source>
</evidence>
<feature type="transmembrane region" description="Helical" evidence="6">
    <location>
        <begin position="46"/>
        <end position="70"/>
    </location>
</feature>
<dbReference type="Pfam" id="PF01578">
    <property type="entry name" value="Cytochrom_C_asm"/>
    <property type="match status" value="1"/>
</dbReference>
<comment type="subcellular location">
    <subcellularLocation>
        <location evidence="1">Membrane</location>
        <topology evidence="1">Multi-pass membrane protein</topology>
    </subcellularLocation>
</comment>
<feature type="domain" description="Cytochrome c assembly protein" evidence="7">
    <location>
        <begin position="547"/>
        <end position="743"/>
    </location>
</feature>
<feature type="transmembrane region" description="Helical" evidence="6">
    <location>
        <begin position="575"/>
        <end position="593"/>
    </location>
</feature>
<feature type="transmembrane region" description="Helical" evidence="6">
    <location>
        <begin position="77"/>
        <end position="97"/>
    </location>
</feature>
<dbReference type="InterPro" id="IPR045062">
    <property type="entry name" value="Cyt_c_biogenesis_CcsA/CcmC"/>
</dbReference>
<dbReference type="GO" id="GO:0017004">
    <property type="term" value="P:cytochrome complex assembly"/>
    <property type="evidence" value="ECO:0007669"/>
    <property type="project" value="UniProtKB-KW"/>
</dbReference>
<evidence type="ECO:0000256" key="4">
    <source>
        <dbReference type="ARBA" id="ARBA00022989"/>
    </source>
</evidence>
<dbReference type="PANTHER" id="PTHR30071:SF1">
    <property type="entry name" value="CYTOCHROME B_B6 PROTEIN-RELATED"/>
    <property type="match status" value="1"/>
</dbReference>
<feature type="transmembrane region" description="Helical" evidence="6">
    <location>
        <begin position="553"/>
        <end position="568"/>
    </location>
</feature>
<dbReference type="GO" id="GO:0020037">
    <property type="term" value="F:heme binding"/>
    <property type="evidence" value="ECO:0007669"/>
    <property type="project" value="InterPro"/>
</dbReference>
<evidence type="ECO:0000256" key="6">
    <source>
        <dbReference type="SAM" id="Phobius"/>
    </source>
</evidence>
<dbReference type="AlphaFoldDB" id="A0A379EEW5"/>
<feature type="transmembrane region" description="Helical" evidence="6">
    <location>
        <begin position="490"/>
        <end position="510"/>
    </location>
</feature>
<evidence type="ECO:0000256" key="3">
    <source>
        <dbReference type="ARBA" id="ARBA00022748"/>
    </source>
</evidence>
<sequence length="746" mass="84609">MWLFFDHTPMKHLKNLILIVATAIILVLIATTIIESSKGTPFVRQNIYSSLWFILLWAVLAVAATCYIVLRKLHRTPIVFLIHASFLVILLGAFASWNMSESGNIHLRHGESTNLMKNSEGEPEELGFKVALKDFCVVTYPGTDAPMDYVTTLSADSHDIKVSMNNIGSYQDYRFIQSGYDSDMQGTTLILYHDPWGIAITYCGYAMLFISLIAAMFSKRTRIRSLYRKALSQQGSKALLPLLLLTAPALVPSASAQERVKIDSNIADDLGRICVLYNSRITPLNTVATSFVTKLCGKSTWDGLSSTQVFAGWIFDVPYWETVKMIEVKDSKAQELLGISGKWASFSDFWDSYNNYKLDAPLKEAYKKGDTKLQKQLRDADEKFNIIRMLYGGEMLKMFPYTDRRGNMQWFAPGEPLGNISLDEKELTFIKKSMDYLAESIITGDKTRAEEIAKKIYSYQHVRAKSVVPTKFRILTEILYNRINAHHFPVILYLTISLLLAIVSTVSLNNKKRKVASTIGSALIWVMLVHTTLLLALRWYVSSHLPMSNGYETMQFMAWATLIVTLLMQKRFLPIRQFGPLLSSFALLVAMITDSNPQVTQLMPVLQSPLLSVHVMVIMFSYAFFGLMALIAIQGIAAHYRREMEQESRLAALSQFLLYPAVALIAIGIFIGAVWANVSWGRYWSWDSKETWALITMLIYSAPLHSDLKWLRKPLHIHIYMLLAFLSVLMTYFGVNYFLSGMHSYA</sequence>
<protein>
    <submittedName>
        <fullName evidence="9">Cytochrome c-type biogenesis protein CcsB</fullName>
    </submittedName>
</protein>
<reference evidence="9 10" key="1">
    <citation type="submission" date="2018-06" db="EMBL/GenBank/DDBJ databases">
        <authorList>
            <consortium name="Pathogen Informatics"/>
            <person name="Doyle S."/>
        </authorList>
    </citation>
    <scope>NUCLEOTIDE SEQUENCE [LARGE SCALE GENOMIC DNA]</scope>
    <source>
        <strain evidence="9 10">NCTC11157</strain>
    </source>
</reference>
<feature type="transmembrane region" description="Helical" evidence="6">
    <location>
        <begin position="12"/>
        <end position="34"/>
    </location>
</feature>
<feature type="transmembrane region" description="Helical" evidence="6">
    <location>
        <begin position="656"/>
        <end position="676"/>
    </location>
</feature>
<organism evidence="9 10">
    <name type="scientific">Prevotella disiens</name>
    <dbReference type="NCBI Taxonomy" id="28130"/>
    <lineage>
        <taxon>Bacteria</taxon>
        <taxon>Pseudomonadati</taxon>
        <taxon>Bacteroidota</taxon>
        <taxon>Bacteroidia</taxon>
        <taxon>Bacteroidales</taxon>
        <taxon>Prevotellaceae</taxon>
        <taxon>Prevotella</taxon>
    </lineage>
</organism>
<dbReference type="Pfam" id="PF05140">
    <property type="entry name" value="ResB"/>
    <property type="match status" value="1"/>
</dbReference>
<feature type="transmembrane region" description="Helical" evidence="6">
    <location>
        <begin position="613"/>
        <end position="636"/>
    </location>
</feature>
<feature type="transmembrane region" description="Helical" evidence="6">
    <location>
        <begin position="196"/>
        <end position="217"/>
    </location>
</feature>
<evidence type="ECO:0000259" key="8">
    <source>
        <dbReference type="Pfam" id="PF05140"/>
    </source>
</evidence>
<feature type="transmembrane region" description="Helical" evidence="6">
    <location>
        <begin position="238"/>
        <end position="256"/>
    </location>
</feature>
<dbReference type="GO" id="GO:0005886">
    <property type="term" value="C:plasma membrane"/>
    <property type="evidence" value="ECO:0007669"/>
    <property type="project" value="TreeGrafter"/>
</dbReference>
<evidence type="ECO:0000259" key="7">
    <source>
        <dbReference type="Pfam" id="PF01578"/>
    </source>
</evidence>